<dbReference type="EMBL" id="JANBQB010000626">
    <property type="protein sequence ID" value="KAJ1974645.1"/>
    <property type="molecule type" value="Genomic_DNA"/>
</dbReference>
<dbReference type="Proteomes" id="UP001151582">
    <property type="component" value="Unassembled WGS sequence"/>
</dbReference>
<dbReference type="GO" id="GO:0007034">
    <property type="term" value="P:vacuolar transport"/>
    <property type="evidence" value="ECO:0007669"/>
    <property type="project" value="InterPro"/>
</dbReference>
<evidence type="ECO:0000313" key="2">
    <source>
        <dbReference type="Proteomes" id="UP001151582"/>
    </source>
</evidence>
<protein>
    <submittedName>
        <fullName evidence="1">Vacuolar protein-sorting-associated protein 24</fullName>
    </submittedName>
</protein>
<accession>A0A9W8AXX4</accession>
<dbReference type="AlphaFoldDB" id="A0A9W8AXX4"/>
<feature type="non-terminal residue" evidence="1">
    <location>
        <position position="1"/>
    </location>
</feature>
<dbReference type="OrthoDB" id="2329734at2759"/>
<sequence length="186" mass="21155">MVLKYFQKPTPEELVRKWRKDITTQKRLLDRQIRSIDVEEAKAKRSLKVLAKKRDETSCKILAKELVRSHKQKARLHTSKAQLNSIGMEMERQAAMLKVVGTLTKSTEVMRMVNNLVKIQQISGAVQEMSQEMMKAGIISEMMDDTFEVMDDVDVDDEAEDEVNKILYEVTEGLLGEAGAVGPTLE</sequence>
<dbReference type="PANTHER" id="PTHR10476">
    <property type="entry name" value="CHARGED MULTIVESICULAR BODY PROTEIN"/>
    <property type="match status" value="1"/>
</dbReference>
<dbReference type="Gene3D" id="6.10.140.1230">
    <property type="match status" value="1"/>
</dbReference>
<reference evidence="1" key="1">
    <citation type="submission" date="2022-07" db="EMBL/GenBank/DDBJ databases">
        <title>Phylogenomic reconstructions and comparative analyses of Kickxellomycotina fungi.</title>
        <authorList>
            <person name="Reynolds N.K."/>
            <person name="Stajich J.E."/>
            <person name="Barry K."/>
            <person name="Grigoriev I.V."/>
            <person name="Crous P."/>
            <person name="Smith M.E."/>
        </authorList>
    </citation>
    <scope>NUCLEOTIDE SEQUENCE</scope>
    <source>
        <strain evidence="1">RSA 567</strain>
    </source>
</reference>
<organism evidence="1 2">
    <name type="scientific">Dimargaris verticillata</name>
    <dbReference type="NCBI Taxonomy" id="2761393"/>
    <lineage>
        <taxon>Eukaryota</taxon>
        <taxon>Fungi</taxon>
        <taxon>Fungi incertae sedis</taxon>
        <taxon>Zoopagomycota</taxon>
        <taxon>Kickxellomycotina</taxon>
        <taxon>Dimargaritomycetes</taxon>
        <taxon>Dimargaritales</taxon>
        <taxon>Dimargaritaceae</taxon>
        <taxon>Dimargaris</taxon>
    </lineage>
</organism>
<proteinExistence type="predicted"/>
<gene>
    <name evidence="1" type="primary">VPS24</name>
    <name evidence="1" type="ORF">H4R34_004639</name>
</gene>
<dbReference type="Pfam" id="PF03357">
    <property type="entry name" value="Snf7"/>
    <property type="match status" value="1"/>
</dbReference>
<dbReference type="InterPro" id="IPR005024">
    <property type="entry name" value="Snf7_fam"/>
</dbReference>
<name>A0A9W8AXX4_9FUNG</name>
<evidence type="ECO:0000313" key="1">
    <source>
        <dbReference type="EMBL" id="KAJ1974645.1"/>
    </source>
</evidence>
<keyword evidence="2" id="KW-1185">Reference proteome</keyword>
<comment type="caution">
    <text evidence="1">The sequence shown here is derived from an EMBL/GenBank/DDBJ whole genome shotgun (WGS) entry which is preliminary data.</text>
</comment>